<dbReference type="GO" id="GO:0016020">
    <property type="term" value="C:membrane"/>
    <property type="evidence" value="ECO:0007669"/>
    <property type="project" value="UniProtKB-SubCell"/>
</dbReference>
<dbReference type="AlphaFoldDB" id="A0AAN9BVK4"/>
<evidence type="ECO:0008006" key="8">
    <source>
        <dbReference type="Google" id="ProtNLM"/>
    </source>
</evidence>
<evidence type="ECO:0000256" key="1">
    <source>
        <dbReference type="ARBA" id="ARBA00004141"/>
    </source>
</evidence>
<comment type="caution">
    <text evidence="6">The sequence shown here is derived from an EMBL/GenBank/DDBJ whole genome shotgun (WGS) entry which is preliminary data.</text>
</comment>
<feature type="transmembrane region" description="Helical" evidence="5">
    <location>
        <begin position="12"/>
        <end position="33"/>
    </location>
</feature>
<keyword evidence="4 5" id="KW-0472">Membrane</keyword>
<dbReference type="EMBL" id="JBAMIC010000002">
    <property type="protein sequence ID" value="KAK7113441.1"/>
    <property type="molecule type" value="Genomic_DNA"/>
</dbReference>
<evidence type="ECO:0000313" key="6">
    <source>
        <dbReference type="EMBL" id="KAK7113441.1"/>
    </source>
</evidence>
<feature type="transmembrane region" description="Helical" evidence="5">
    <location>
        <begin position="143"/>
        <end position="169"/>
    </location>
</feature>
<dbReference type="PROSITE" id="PS01346">
    <property type="entry name" value="CLAUDIN"/>
    <property type="match status" value="1"/>
</dbReference>
<name>A0AAN9BVK4_9CAEN</name>
<proteinExistence type="predicted"/>
<sequence>MACRRVAPSHWVGVGTLVLALLLSLAGVGSPWWRMVNGLHTTSYKGLWQQCFSSADRDTECRFNQESSGLWRAVQVTKLLSLLVLVSAVVMSVVYISGRGRAGRRCPASSMAAWLGGLTSLLADLIYVGFIERHSDHAPKEIVYAWSFALSVAGSIFALFAAFILCLAARYCGPRFTSHLAKPYLPYRHFSVDVDKHGRCVKVWSKL</sequence>
<keyword evidence="2 5" id="KW-0812">Transmembrane</keyword>
<dbReference type="Proteomes" id="UP001374579">
    <property type="component" value="Unassembled WGS sequence"/>
</dbReference>
<feature type="transmembrane region" description="Helical" evidence="5">
    <location>
        <begin position="79"/>
        <end position="98"/>
    </location>
</feature>
<dbReference type="InterPro" id="IPR004031">
    <property type="entry name" value="PMP22/EMP/MP20/Claudin"/>
</dbReference>
<dbReference type="Gene3D" id="1.20.140.150">
    <property type="match status" value="1"/>
</dbReference>
<dbReference type="Pfam" id="PF00822">
    <property type="entry name" value="PMP22_Claudin"/>
    <property type="match status" value="1"/>
</dbReference>
<gene>
    <name evidence="6" type="ORF">V1264_012730</name>
</gene>
<feature type="transmembrane region" description="Helical" evidence="5">
    <location>
        <begin position="110"/>
        <end position="131"/>
    </location>
</feature>
<comment type="subcellular location">
    <subcellularLocation>
        <location evidence="1">Membrane</location>
        <topology evidence="1">Multi-pass membrane protein</topology>
    </subcellularLocation>
</comment>
<accession>A0AAN9BVK4</accession>
<organism evidence="6 7">
    <name type="scientific">Littorina saxatilis</name>
    <dbReference type="NCBI Taxonomy" id="31220"/>
    <lineage>
        <taxon>Eukaryota</taxon>
        <taxon>Metazoa</taxon>
        <taxon>Spiralia</taxon>
        <taxon>Lophotrochozoa</taxon>
        <taxon>Mollusca</taxon>
        <taxon>Gastropoda</taxon>
        <taxon>Caenogastropoda</taxon>
        <taxon>Littorinimorpha</taxon>
        <taxon>Littorinoidea</taxon>
        <taxon>Littorinidae</taxon>
        <taxon>Littorina</taxon>
    </lineage>
</organism>
<evidence type="ECO:0000256" key="5">
    <source>
        <dbReference type="SAM" id="Phobius"/>
    </source>
</evidence>
<evidence type="ECO:0000256" key="4">
    <source>
        <dbReference type="ARBA" id="ARBA00023136"/>
    </source>
</evidence>
<protein>
    <recommendedName>
        <fullName evidence="8">Claudin</fullName>
    </recommendedName>
</protein>
<reference evidence="6 7" key="1">
    <citation type="submission" date="2024-02" db="EMBL/GenBank/DDBJ databases">
        <title>Chromosome-scale genome assembly of the rough periwinkle Littorina saxatilis.</title>
        <authorList>
            <person name="De Jode A."/>
            <person name="Faria R."/>
            <person name="Formenti G."/>
            <person name="Sims Y."/>
            <person name="Smith T.P."/>
            <person name="Tracey A."/>
            <person name="Wood J.M.D."/>
            <person name="Zagrodzka Z.B."/>
            <person name="Johannesson K."/>
            <person name="Butlin R.K."/>
            <person name="Leder E.H."/>
        </authorList>
    </citation>
    <scope>NUCLEOTIDE SEQUENCE [LARGE SCALE GENOMIC DNA]</scope>
    <source>
        <strain evidence="6">Snail1</strain>
        <tissue evidence="6">Muscle</tissue>
    </source>
</reference>
<dbReference type="InterPro" id="IPR017974">
    <property type="entry name" value="Claudin_CS"/>
</dbReference>
<evidence type="ECO:0000256" key="3">
    <source>
        <dbReference type="ARBA" id="ARBA00022989"/>
    </source>
</evidence>
<evidence type="ECO:0000313" key="7">
    <source>
        <dbReference type="Proteomes" id="UP001374579"/>
    </source>
</evidence>
<evidence type="ECO:0000256" key="2">
    <source>
        <dbReference type="ARBA" id="ARBA00022692"/>
    </source>
</evidence>
<keyword evidence="7" id="KW-1185">Reference proteome</keyword>
<keyword evidence="3 5" id="KW-1133">Transmembrane helix</keyword>